<name>A0A3G9HCQ0_9FIRM</name>
<feature type="compositionally biased region" description="Low complexity" evidence="16">
    <location>
        <begin position="223"/>
        <end position="232"/>
    </location>
</feature>
<dbReference type="Gene3D" id="3.30.160.20">
    <property type="match status" value="1"/>
</dbReference>
<dbReference type="Gene3D" id="1.10.1520.10">
    <property type="entry name" value="Ribonuclease III domain"/>
    <property type="match status" value="1"/>
</dbReference>
<dbReference type="CDD" id="cd00593">
    <property type="entry name" value="RIBOc"/>
    <property type="match status" value="1"/>
</dbReference>
<keyword evidence="12 15" id="KW-0378">Hydrolase</keyword>
<comment type="cofactor">
    <cofactor evidence="15">
        <name>Mg(2+)</name>
        <dbReference type="ChEBI" id="CHEBI:18420"/>
    </cofactor>
</comment>
<dbReference type="FunFam" id="1.10.1520.10:FF:000001">
    <property type="entry name" value="Ribonuclease 3"/>
    <property type="match status" value="1"/>
</dbReference>
<reference evidence="19" key="1">
    <citation type="submission" date="2012-11" db="EMBL/GenBank/DDBJ databases">
        <title>Dependencies among metagenomic species, viruses, plasmids and units of genetic variation.</title>
        <authorList>
            <person name="Nielsen H.B."/>
            <person name="Almeida M."/>
            <person name="Juncker A.S."/>
            <person name="Rasmussen S."/>
            <person name="Li J."/>
            <person name="Sunagawa S."/>
            <person name="Plichta D."/>
            <person name="Gautier L."/>
            <person name="Le Chatelier E."/>
            <person name="Peletier E."/>
            <person name="Bonde I."/>
            <person name="Nielsen T."/>
            <person name="Manichanh C."/>
            <person name="Arumugam M."/>
            <person name="Batto J."/>
            <person name="Santos M.B.Q.D."/>
            <person name="Blom N."/>
            <person name="Borruel N."/>
            <person name="Burgdorf K.S."/>
            <person name="Boumezbeur F."/>
            <person name="Casellas F."/>
            <person name="Dore J."/>
            <person name="Guarner F."/>
            <person name="Hansen T."/>
            <person name="Hildebrand F."/>
            <person name="Kaas R.S."/>
            <person name="Kennedy S."/>
            <person name="Kristiansen K."/>
            <person name="Kultima J.R."/>
            <person name="Leonard P."/>
            <person name="Levenez F."/>
            <person name="Lund O."/>
            <person name="Moumen B."/>
            <person name="Le Paslier D."/>
            <person name="Pons N."/>
            <person name="Pedersen O."/>
            <person name="Prifti E."/>
            <person name="Qin J."/>
            <person name="Raes J."/>
            <person name="Tap J."/>
            <person name="Tims S."/>
            <person name="Ussery D.W."/>
            <person name="Yamada T."/>
            <person name="MetaHit consortium"/>
            <person name="Renault P."/>
            <person name="Sicheritz-Ponten T."/>
            <person name="Bork P."/>
            <person name="Wang J."/>
            <person name="Brunak S."/>
            <person name="Ehrlich S.D."/>
        </authorList>
    </citation>
    <scope>NUCLEOTIDE SEQUENCE [LARGE SCALE GENOMIC DNA]</scope>
</reference>
<dbReference type="GeneID" id="49406932"/>
<keyword evidence="7 15" id="KW-0507">mRNA processing</keyword>
<evidence type="ECO:0000256" key="11">
    <source>
        <dbReference type="ARBA" id="ARBA00022759"/>
    </source>
</evidence>
<dbReference type="GO" id="GO:0008033">
    <property type="term" value="P:tRNA processing"/>
    <property type="evidence" value="ECO:0007669"/>
    <property type="project" value="UniProtKB-KW"/>
</dbReference>
<keyword evidence="11 15" id="KW-0255">Endonuclease</keyword>
<dbReference type="SUPFAM" id="SSF69065">
    <property type="entry name" value="RNase III domain-like"/>
    <property type="match status" value="1"/>
</dbReference>
<comment type="catalytic activity">
    <reaction evidence="1 15">
        <text>Endonucleolytic cleavage to 5'-phosphomonoester.</text>
        <dbReference type="EC" id="3.1.26.3"/>
    </reaction>
</comment>
<dbReference type="GO" id="GO:0005737">
    <property type="term" value="C:cytoplasm"/>
    <property type="evidence" value="ECO:0007669"/>
    <property type="project" value="UniProtKB-SubCell"/>
</dbReference>
<dbReference type="SUPFAM" id="SSF54768">
    <property type="entry name" value="dsRNA-binding domain-like"/>
    <property type="match status" value="1"/>
</dbReference>
<keyword evidence="5 15" id="KW-0963">Cytoplasm</keyword>
<dbReference type="GO" id="GO:0006397">
    <property type="term" value="P:mRNA processing"/>
    <property type="evidence" value="ECO:0007669"/>
    <property type="project" value="UniProtKB-UniRule"/>
</dbReference>
<dbReference type="GO" id="GO:0003725">
    <property type="term" value="F:double-stranded RNA binding"/>
    <property type="evidence" value="ECO:0007669"/>
    <property type="project" value="TreeGrafter"/>
</dbReference>
<dbReference type="GO" id="GO:0046872">
    <property type="term" value="F:metal ion binding"/>
    <property type="evidence" value="ECO:0007669"/>
    <property type="project" value="UniProtKB-KW"/>
</dbReference>
<dbReference type="GO" id="GO:0019843">
    <property type="term" value="F:rRNA binding"/>
    <property type="evidence" value="ECO:0007669"/>
    <property type="project" value="UniProtKB-KW"/>
</dbReference>
<evidence type="ECO:0000313" key="23">
    <source>
        <dbReference type="Proteomes" id="UP000484547"/>
    </source>
</evidence>
<dbReference type="GO" id="GO:0010468">
    <property type="term" value="P:regulation of gene expression"/>
    <property type="evidence" value="ECO:0007669"/>
    <property type="project" value="TreeGrafter"/>
</dbReference>
<dbReference type="EMBL" id="WNBM01000001">
    <property type="protein sequence ID" value="MTT74939.1"/>
    <property type="molecule type" value="Genomic_DNA"/>
</dbReference>
<evidence type="ECO:0000256" key="8">
    <source>
        <dbReference type="ARBA" id="ARBA00022694"/>
    </source>
</evidence>
<evidence type="ECO:0000256" key="10">
    <source>
        <dbReference type="ARBA" id="ARBA00022723"/>
    </source>
</evidence>
<dbReference type="PANTHER" id="PTHR11207">
    <property type="entry name" value="RIBONUCLEASE III"/>
    <property type="match status" value="1"/>
</dbReference>
<dbReference type="NCBIfam" id="TIGR02191">
    <property type="entry name" value="RNaseIII"/>
    <property type="match status" value="1"/>
</dbReference>
<dbReference type="HAMAP" id="MF_00104">
    <property type="entry name" value="RNase_III"/>
    <property type="match status" value="1"/>
</dbReference>
<proteinExistence type="inferred from homology"/>
<dbReference type="PROSITE" id="PS50137">
    <property type="entry name" value="DS_RBD"/>
    <property type="match status" value="1"/>
</dbReference>
<dbReference type="PANTHER" id="PTHR11207:SF0">
    <property type="entry name" value="RIBONUCLEASE 3"/>
    <property type="match status" value="1"/>
</dbReference>
<dbReference type="RefSeq" id="WP_021717237.1">
    <property type="nucleotide sequence ID" value="NZ_AP019004.1"/>
</dbReference>
<dbReference type="GO" id="GO:0006364">
    <property type="term" value="P:rRNA processing"/>
    <property type="evidence" value="ECO:0007669"/>
    <property type="project" value="UniProtKB-UniRule"/>
</dbReference>
<sequence>MQDTRKEQLLKFCQSLGIEMHKLELLNSALTHTSYAHESKELPRPEHNERVEFLGDSVLSVIVSTYMYCTFPNLNEGELTKLRAHIVCEASLAEYARKINLGDYLLLGKGEGLSGGRERASILADAFESVLGAYYLDQGMEAARVFLLGLMKAELDFICTHGICSDFKTRLQEVAQQDGDVDIVYELIGSKGPEHNKHFATIVSVNGKHIGSGEGRTKKEAEQQAAKSALEKMGAPLTGFPK</sequence>
<dbReference type="SMART" id="SM00358">
    <property type="entry name" value="DSRM"/>
    <property type="match status" value="1"/>
</dbReference>
<keyword evidence="9 15" id="KW-0540">Nuclease</keyword>
<dbReference type="AlphaFoldDB" id="A0A3G9HCQ0"/>
<keyword evidence="10 15" id="KW-0479">Metal-binding</keyword>
<evidence type="ECO:0000256" key="4">
    <source>
        <dbReference type="ARBA" id="ARBA00011738"/>
    </source>
</evidence>
<dbReference type="PROSITE" id="PS50142">
    <property type="entry name" value="RNASE_3_2"/>
    <property type="match status" value="1"/>
</dbReference>
<feature type="binding site" evidence="15">
    <location>
        <position position="125"/>
    </location>
    <ligand>
        <name>Mg(2+)</name>
        <dbReference type="ChEBI" id="CHEBI:18420"/>
    </ligand>
</feature>
<comment type="function">
    <text evidence="15">Digests double-stranded RNA. Involved in the processing of primary rRNA transcript to yield the immediate precursors to the large and small rRNAs (23S and 16S). Processes some mRNAs, and tRNAs when they are encoded in the rRNA operon. Processes pre-crRNA and tracrRNA of type II CRISPR loci if present in the organism.</text>
</comment>
<dbReference type="InterPro" id="IPR011907">
    <property type="entry name" value="RNase_III"/>
</dbReference>
<dbReference type="InterPro" id="IPR036389">
    <property type="entry name" value="RNase_III_sf"/>
</dbReference>
<accession>A0A3G9HCQ0</accession>
<reference evidence="22 23" key="2">
    <citation type="journal article" date="2019" name="Nat. Med.">
        <title>A library of human gut bacterial isolates paired with longitudinal multiomics data enables mechanistic microbiome research.</title>
        <authorList>
            <person name="Poyet M."/>
            <person name="Groussin M."/>
            <person name="Gibbons S.M."/>
            <person name="Avila-Pacheco J."/>
            <person name="Jiang X."/>
            <person name="Kearney S.M."/>
            <person name="Perrotta A.R."/>
            <person name="Berdy B."/>
            <person name="Zhao S."/>
            <person name="Lieberman T.D."/>
            <person name="Swanson P.K."/>
            <person name="Smith M."/>
            <person name="Roesemann S."/>
            <person name="Alexander J.E."/>
            <person name="Rich S.A."/>
            <person name="Livny J."/>
            <person name="Vlamakis H."/>
            <person name="Clish C."/>
            <person name="Bullock K."/>
            <person name="Deik A."/>
            <person name="Scott J."/>
            <person name="Pierce K.A."/>
            <person name="Xavier R.J."/>
            <person name="Alm E.J."/>
        </authorList>
    </citation>
    <scope>NUCLEOTIDE SEQUENCE [LARGE SCALE GENOMIC DNA]</scope>
    <source>
        <strain evidence="20 23">BIOML-A13</strain>
        <strain evidence="21 22">BIOML-A3</strain>
    </source>
</reference>
<evidence type="ECO:0000256" key="6">
    <source>
        <dbReference type="ARBA" id="ARBA00022552"/>
    </source>
</evidence>
<dbReference type="EC" id="3.1.26.3" evidence="15"/>
<dbReference type="OrthoDB" id="9805026at2"/>
<dbReference type="Pfam" id="PF14622">
    <property type="entry name" value="Ribonucleas_3_3"/>
    <property type="match status" value="1"/>
</dbReference>
<dbReference type="FunFam" id="3.30.160.20:FF:000003">
    <property type="entry name" value="Ribonuclease 3"/>
    <property type="match status" value="1"/>
</dbReference>
<feature type="domain" description="RNase III" evidence="18">
    <location>
        <begin position="9"/>
        <end position="139"/>
    </location>
</feature>
<evidence type="ECO:0000259" key="17">
    <source>
        <dbReference type="PROSITE" id="PS50137"/>
    </source>
</evidence>
<dbReference type="GO" id="GO:0042802">
    <property type="term" value="F:identical protein binding"/>
    <property type="evidence" value="ECO:0007669"/>
    <property type="project" value="UniProtKB-ARBA"/>
</dbReference>
<evidence type="ECO:0000256" key="12">
    <source>
        <dbReference type="ARBA" id="ARBA00022801"/>
    </source>
</evidence>
<evidence type="ECO:0000256" key="5">
    <source>
        <dbReference type="ARBA" id="ARBA00022490"/>
    </source>
</evidence>
<dbReference type="CDD" id="cd10845">
    <property type="entry name" value="DSRM_RNAse_III_family"/>
    <property type="match status" value="1"/>
</dbReference>
<dbReference type="GO" id="GO:0004525">
    <property type="term" value="F:ribonuclease III activity"/>
    <property type="evidence" value="ECO:0007669"/>
    <property type="project" value="UniProtKB-UniRule"/>
</dbReference>
<evidence type="ECO:0000256" key="16">
    <source>
        <dbReference type="SAM" id="MobiDB-lite"/>
    </source>
</evidence>
<keyword evidence="22" id="KW-1185">Reference proteome</keyword>
<accession>R6IIN3</accession>
<dbReference type="Proteomes" id="UP000443070">
    <property type="component" value="Unassembled WGS sequence"/>
</dbReference>
<evidence type="ECO:0000313" key="20">
    <source>
        <dbReference type="EMBL" id="MTT74939.1"/>
    </source>
</evidence>
<feature type="active site" evidence="15">
    <location>
        <position position="128"/>
    </location>
</feature>
<dbReference type="EMBL" id="WNBW01000001">
    <property type="protein sequence ID" value="MTU03070.1"/>
    <property type="molecule type" value="Genomic_DNA"/>
</dbReference>
<dbReference type="Proteomes" id="UP000484547">
    <property type="component" value="Unassembled WGS sequence"/>
</dbReference>
<keyword evidence="14 15" id="KW-0694">RNA-binding</keyword>
<evidence type="ECO:0000256" key="3">
    <source>
        <dbReference type="ARBA" id="ARBA00010183"/>
    </source>
</evidence>
<evidence type="ECO:0000313" key="21">
    <source>
        <dbReference type="EMBL" id="MTU03070.1"/>
    </source>
</evidence>
<gene>
    <name evidence="15" type="primary">rnc</name>
    <name evidence="19" type="ORF">BN533_00334</name>
    <name evidence="20" type="ORF">GMD11_01480</name>
    <name evidence="21" type="ORF">GMD18_01475</name>
</gene>
<evidence type="ECO:0000313" key="19">
    <source>
        <dbReference type="EMBL" id="CDB45196.1"/>
    </source>
</evidence>
<comment type="caution">
    <text evidence="19">The sequence shown here is derived from an EMBL/GenBank/DDBJ whole genome shotgun (WGS) entry which is preliminary data.</text>
</comment>
<dbReference type="InterPro" id="IPR014720">
    <property type="entry name" value="dsRBD_dom"/>
</dbReference>
<evidence type="ECO:0000256" key="14">
    <source>
        <dbReference type="ARBA" id="ARBA00022884"/>
    </source>
</evidence>
<evidence type="ECO:0000256" key="9">
    <source>
        <dbReference type="ARBA" id="ARBA00022722"/>
    </source>
</evidence>
<evidence type="ECO:0000259" key="18">
    <source>
        <dbReference type="PROSITE" id="PS50142"/>
    </source>
</evidence>
<evidence type="ECO:0000256" key="13">
    <source>
        <dbReference type="ARBA" id="ARBA00022842"/>
    </source>
</evidence>
<dbReference type="EMBL" id="CBDS010000023">
    <property type="protein sequence ID" value="CDB45196.1"/>
    <property type="molecule type" value="Genomic_DNA"/>
</dbReference>
<comment type="subunit">
    <text evidence="4 15">Homodimer.</text>
</comment>
<evidence type="ECO:0000256" key="2">
    <source>
        <dbReference type="ARBA" id="ARBA00004496"/>
    </source>
</evidence>
<feature type="domain" description="DRBM" evidence="17">
    <location>
        <begin position="166"/>
        <end position="235"/>
    </location>
</feature>
<keyword evidence="15" id="KW-0699">rRNA-binding</keyword>
<keyword evidence="8 15" id="KW-0819">tRNA processing</keyword>
<organism evidence="19">
    <name type="scientific">Phascolarctobacterium faecium</name>
    <dbReference type="NCBI Taxonomy" id="33025"/>
    <lineage>
        <taxon>Bacteria</taxon>
        <taxon>Bacillati</taxon>
        <taxon>Bacillota</taxon>
        <taxon>Negativicutes</taxon>
        <taxon>Acidaminococcales</taxon>
        <taxon>Acidaminococcaceae</taxon>
        <taxon>Phascolarctobacterium</taxon>
    </lineage>
</organism>
<dbReference type="InterPro" id="IPR000999">
    <property type="entry name" value="RNase_III_dom"/>
</dbReference>
<feature type="active site" evidence="15">
    <location>
        <position position="56"/>
    </location>
</feature>
<feature type="region of interest" description="Disordered" evidence="16">
    <location>
        <begin position="210"/>
        <end position="242"/>
    </location>
</feature>
<comment type="similarity">
    <text evidence="3">Belongs to the ribonuclease III family.</text>
</comment>
<evidence type="ECO:0000256" key="1">
    <source>
        <dbReference type="ARBA" id="ARBA00000109"/>
    </source>
</evidence>
<evidence type="ECO:0000313" key="22">
    <source>
        <dbReference type="Proteomes" id="UP000443070"/>
    </source>
</evidence>
<keyword evidence="6 15" id="KW-0698">rRNA processing</keyword>
<evidence type="ECO:0000256" key="15">
    <source>
        <dbReference type="HAMAP-Rule" id="MF_00104"/>
    </source>
</evidence>
<dbReference type="Pfam" id="PF00035">
    <property type="entry name" value="dsrm"/>
    <property type="match status" value="1"/>
</dbReference>
<keyword evidence="13 15" id="KW-0460">Magnesium</keyword>
<comment type="subcellular location">
    <subcellularLocation>
        <location evidence="2 15">Cytoplasm</location>
    </subcellularLocation>
</comment>
<feature type="binding site" evidence="15">
    <location>
        <position position="52"/>
    </location>
    <ligand>
        <name>Mg(2+)</name>
        <dbReference type="ChEBI" id="CHEBI:18420"/>
    </ligand>
</feature>
<feature type="binding site" evidence="15">
    <location>
        <position position="128"/>
    </location>
    <ligand>
        <name>Mg(2+)</name>
        <dbReference type="ChEBI" id="CHEBI:18420"/>
    </ligand>
</feature>
<dbReference type="SMART" id="SM00535">
    <property type="entry name" value="RIBOc"/>
    <property type="match status" value="1"/>
</dbReference>
<evidence type="ECO:0000256" key="7">
    <source>
        <dbReference type="ARBA" id="ARBA00022664"/>
    </source>
</evidence>
<protein>
    <recommendedName>
        <fullName evidence="15">Ribonuclease 3</fullName>
        <ecNumber evidence="15">3.1.26.3</ecNumber>
    </recommendedName>
    <alternativeName>
        <fullName evidence="15">Ribonuclease III</fullName>
        <shortName evidence="15">RNase III</shortName>
    </alternativeName>
</protein>